<dbReference type="Gene3D" id="3.40.30.10">
    <property type="entry name" value="Glutaredoxin"/>
    <property type="match status" value="1"/>
</dbReference>
<dbReference type="PANTHER" id="PTHR36450">
    <property type="entry name" value="THIOREDOXIN"/>
    <property type="match status" value="1"/>
</dbReference>
<evidence type="ECO:0000256" key="2">
    <source>
        <dbReference type="PIRSR" id="PIRSR037031-51"/>
    </source>
</evidence>
<evidence type="ECO:0000313" key="5">
    <source>
        <dbReference type="Proteomes" id="UP000256388"/>
    </source>
</evidence>
<dbReference type="RefSeq" id="WP_116225977.1">
    <property type="nucleotide sequence ID" value="NZ_AP018437.1"/>
</dbReference>
<sequence>MIVKILGGGCPRCERLEKVAREAADALGKEAEFVKVKNLNDIMKYDIMETPALVINEEVKSFGRIPAKEEVMDWMQTAK</sequence>
<dbReference type="InterPro" id="IPR005243">
    <property type="entry name" value="THIRX-like_proc"/>
</dbReference>
<dbReference type="PIRSF" id="PIRSF037031">
    <property type="entry name" value="Redox_disulphide_2"/>
    <property type="match status" value="1"/>
</dbReference>
<protein>
    <submittedName>
        <fullName evidence="4">Small redox-active disulfide protein 2</fullName>
    </submittedName>
</protein>
<dbReference type="Proteomes" id="UP000256388">
    <property type="component" value="Unassembled WGS sequence"/>
</dbReference>
<keyword evidence="2" id="KW-1015">Disulfide bond</keyword>
<dbReference type="InterPro" id="IPR036249">
    <property type="entry name" value="Thioredoxin-like_sf"/>
</dbReference>
<evidence type="ECO:0000313" key="4">
    <source>
        <dbReference type="EMBL" id="REG06281.1"/>
    </source>
</evidence>
<dbReference type="OrthoDB" id="9800630at2"/>
<keyword evidence="5" id="KW-1185">Reference proteome</keyword>
<feature type="domain" description="Thioredoxin-like fold" evidence="3">
    <location>
        <begin position="1"/>
        <end position="75"/>
    </location>
</feature>
<feature type="active site" description="Nucleophile" evidence="1">
    <location>
        <position position="10"/>
    </location>
</feature>
<dbReference type="Pfam" id="PF13192">
    <property type="entry name" value="Thioredoxin_3"/>
    <property type="match status" value="1"/>
</dbReference>
<accession>A0A347ZQ09</accession>
<dbReference type="EMBL" id="QUMS01000004">
    <property type="protein sequence ID" value="REG06281.1"/>
    <property type="molecule type" value="Genomic_DNA"/>
</dbReference>
<evidence type="ECO:0000259" key="3">
    <source>
        <dbReference type="Pfam" id="PF13192"/>
    </source>
</evidence>
<proteinExistence type="predicted"/>
<gene>
    <name evidence="4" type="ORF">DFR64_2714</name>
</gene>
<dbReference type="PANTHER" id="PTHR36450:SF1">
    <property type="entry name" value="THIOREDOXIN"/>
    <property type="match status" value="1"/>
</dbReference>
<dbReference type="SUPFAM" id="SSF52833">
    <property type="entry name" value="Thioredoxin-like"/>
    <property type="match status" value="1"/>
</dbReference>
<dbReference type="AlphaFoldDB" id="A0A347ZQ09"/>
<keyword evidence="2" id="KW-0676">Redox-active center</keyword>
<reference evidence="4 5" key="1">
    <citation type="submission" date="2018-08" db="EMBL/GenBank/DDBJ databases">
        <title>Genomic Encyclopedia of Type Strains, Phase IV (KMG-IV): sequencing the most valuable type-strain genomes for metagenomic binning, comparative biology and taxonomic classification.</title>
        <authorList>
            <person name="Goeker M."/>
        </authorList>
    </citation>
    <scope>NUCLEOTIDE SEQUENCE [LARGE SCALE GENOMIC DNA]</scope>
    <source>
        <strain evidence="4 5">DSM 23923</strain>
    </source>
</reference>
<evidence type="ECO:0000256" key="1">
    <source>
        <dbReference type="PIRSR" id="PIRSR037031-50"/>
    </source>
</evidence>
<dbReference type="InterPro" id="IPR012336">
    <property type="entry name" value="Thioredoxin-like_fold"/>
</dbReference>
<organism evidence="4 5">
    <name type="scientific">Pelolinea submarina</name>
    <dbReference type="NCBI Taxonomy" id="913107"/>
    <lineage>
        <taxon>Bacteria</taxon>
        <taxon>Bacillati</taxon>
        <taxon>Chloroflexota</taxon>
        <taxon>Anaerolineae</taxon>
        <taxon>Anaerolineales</taxon>
        <taxon>Anaerolineaceae</taxon>
        <taxon>Pelolinea</taxon>
    </lineage>
</organism>
<feature type="active site" description="Nucleophile" evidence="1">
    <location>
        <position position="13"/>
    </location>
</feature>
<comment type="caution">
    <text evidence="4">The sequence shown here is derived from an EMBL/GenBank/DDBJ whole genome shotgun (WGS) entry which is preliminary data.</text>
</comment>
<name>A0A347ZQ09_9CHLR</name>
<feature type="disulfide bond" description="Redox-active" evidence="2">
    <location>
        <begin position="10"/>
        <end position="13"/>
    </location>
</feature>
<dbReference type="NCBIfam" id="TIGR00412">
    <property type="entry name" value="redox_disulf_2"/>
    <property type="match status" value="1"/>
</dbReference>